<dbReference type="EMBL" id="CP000555">
    <property type="protein sequence ID" value="ABM96565.1"/>
    <property type="molecule type" value="Genomic_DNA"/>
</dbReference>
<protein>
    <recommendedName>
        <fullName evidence="3">DUF2971 domain-containing protein</fullName>
    </recommendedName>
</protein>
<organism evidence="1 2">
    <name type="scientific">Methylibium petroleiphilum (strain ATCC BAA-1232 / LMG 22953 / PM1)</name>
    <dbReference type="NCBI Taxonomy" id="420662"/>
    <lineage>
        <taxon>Bacteria</taxon>
        <taxon>Pseudomonadati</taxon>
        <taxon>Pseudomonadota</taxon>
        <taxon>Betaproteobacteria</taxon>
        <taxon>Burkholderiales</taxon>
        <taxon>Sphaerotilaceae</taxon>
        <taxon>Methylibium</taxon>
    </lineage>
</organism>
<dbReference type="HOGENOM" id="CLU_1089093_0_0_4"/>
<evidence type="ECO:0008006" key="3">
    <source>
        <dbReference type="Google" id="ProtNLM"/>
    </source>
</evidence>
<dbReference type="AlphaFoldDB" id="A2SLX6"/>
<reference evidence="1 2" key="1">
    <citation type="journal article" date="2007" name="J. Bacteriol.">
        <title>Whole-genome analysis of the methyl tert-butyl ether-degrading beta-proteobacterium Methylibium petroleiphilum PM1.</title>
        <authorList>
            <person name="Kane S.R."/>
            <person name="Chakicherla A.Y."/>
            <person name="Chain P.S.G."/>
            <person name="Schmidt R."/>
            <person name="Shin M.W."/>
            <person name="Legler T.C."/>
            <person name="Scow K.M."/>
            <person name="Larimer F.W."/>
            <person name="Lucas S.M."/>
            <person name="Richardson P.M."/>
            <person name="Hristova K.R."/>
        </authorList>
    </citation>
    <scope>NUCLEOTIDE SEQUENCE [LARGE SCALE GENOMIC DNA]</scope>
    <source>
        <strain evidence="2">ATCC BAA-1232 / LMG 22953 / PM1</strain>
    </source>
</reference>
<dbReference type="Proteomes" id="UP000000366">
    <property type="component" value="Chromosome"/>
</dbReference>
<sequence length="255" mass="29176">MGRSTNQFLLHEEMPAKIKWVQHGDDLYVDPLLMQSCGTRVYRYATLAEAFGLISRGEWTFAKPTEWTDKYEKYIAEELFDAGRPFGNLVGFVKCVSFEYSSEAMWRTYSSAGGLVRLSWTFGDLLTMLQEACWPSKHKVYVAPVRYLSAPMLRAQIDTFKNAKPSSQHAKRALLMKRNGFAFENEIRISYFSAIEDDSKFITAKEVPCTLIDRVLVDPYLGSWQAKEICRIFKDVLKVSADVAHSKFDTVSIPM</sequence>
<dbReference type="STRING" id="420662.Mpe_A3612"/>
<proteinExistence type="predicted"/>
<dbReference type="RefSeq" id="WP_011831185.1">
    <property type="nucleotide sequence ID" value="NC_008825.1"/>
</dbReference>
<dbReference type="Pfam" id="PF11185">
    <property type="entry name" value="DUF2971"/>
    <property type="match status" value="1"/>
</dbReference>
<gene>
    <name evidence="1" type="ordered locus">Mpe_A3612</name>
</gene>
<keyword evidence="2" id="KW-1185">Reference proteome</keyword>
<evidence type="ECO:0000313" key="1">
    <source>
        <dbReference type="EMBL" id="ABM96565.1"/>
    </source>
</evidence>
<accession>A2SLX6</accession>
<evidence type="ECO:0000313" key="2">
    <source>
        <dbReference type="Proteomes" id="UP000000366"/>
    </source>
</evidence>
<dbReference type="KEGG" id="mpt:Mpe_A3612"/>
<dbReference type="eggNOG" id="ENOG50318H2">
    <property type="taxonomic scope" value="Bacteria"/>
</dbReference>
<name>A2SLX6_METPP</name>
<dbReference type="InterPro" id="IPR021352">
    <property type="entry name" value="DUF2971"/>
</dbReference>